<dbReference type="Pfam" id="PF00239">
    <property type="entry name" value="Resolvase"/>
    <property type="match status" value="1"/>
</dbReference>
<evidence type="ECO:0000259" key="2">
    <source>
        <dbReference type="PROSITE" id="PS51737"/>
    </source>
</evidence>
<dbReference type="Pfam" id="PF13408">
    <property type="entry name" value="Zn_ribbon_recom"/>
    <property type="match status" value="1"/>
</dbReference>
<dbReference type="Gene3D" id="3.90.1750.20">
    <property type="entry name" value="Putative Large Serine Recombinase, Chain B, Domain 2"/>
    <property type="match status" value="1"/>
</dbReference>
<dbReference type="GO" id="GO:0003677">
    <property type="term" value="F:DNA binding"/>
    <property type="evidence" value="ECO:0007669"/>
    <property type="project" value="InterPro"/>
</dbReference>
<dbReference type="Proteomes" id="UP000056209">
    <property type="component" value="Unassembled WGS sequence"/>
</dbReference>
<dbReference type="SUPFAM" id="SSF53041">
    <property type="entry name" value="Resolvase-like"/>
    <property type="match status" value="1"/>
</dbReference>
<dbReference type="SMART" id="SM00857">
    <property type="entry name" value="Resolvase"/>
    <property type="match status" value="1"/>
</dbReference>
<dbReference type="EMBL" id="BCMS01000001">
    <property type="protein sequence ID" value="GAQ20773.1"/>
    <property type="molecule type" value="Genomic_DNA"/>
</dbReference>
<dbReference type="CDD" id="cd00338">
    <property type="entry name" value="Ser_Recombinase"/>
    <property type="match status" value="1"/>
</dbReference>
<feature type="domain" description="Resolvase/invertase-type recombinase catalytic" evidence="1">
    <location>
        <begin position="3"/>
        <end position="149"/>
    </location>
</feature>
<keyword evidence="4" id="KW-1185">Reference proteome</keyword>
<dbReference type="PANTHER" id="PTHR30461:SF23">
    <property type="entry name" value="DNA RECOMBINASE-RELATED"/>
    <property type="match status" value="1"/>
</dbReference>
<organism evidence="3 4">
    <name type="scientific">Deinococcus grandis</name>
    <dbReference type="NCBI Taxonomy" id="57498"/>
    <lineage>
        <taxon>Bacteria</taxon>
        <taxon>Thermotogati</taxon>
        <taxon>Deinococcota</taxon>
        <taxon>Deinococci</taxon>
        <taxon>Deinococcales</taxon>
        <taxon>Deinococcaceae</taxon>
        <taxon>Deinococcus</taxon>
    </lineage>
</organism>
<dbReference type="InterPro" id="IPR038109">
    <property type="entry name" value="DNA_bind_recomb_sf"/>
</dbReference>
<dbReference type="Gene3D" id="3.40.50.1390">
    <property type="entry name" value="Resolvase, N-terminal catalytic domain"/>
    <property type="match status" value="1"/>
</dbReference>
<dbReference type="RefSeq" id="WP_058975443.1">
    <property type="nucleotide sequence ID" value="NZ_BCMS01000001.1"/>
</dbReference>
<gene>
    <name evidence="3" type="ORF">DEIGR_100800</name>
</gene>
<dbReference type="PROSITE" id="PS51737">
    <property type="entry name" value="RECOMBINASE_DNA_BIND"/>
    <property type="match status" value="1"/>
</dbReference>
<evidence type="ECO:0000259" key="1">
    <source>
        <dbReference type="PROSITE" id="PS51736"/>
    </source>
</evidence>
<feature type="domain" description="Recombinase" evidence="2">
    <location>
        <begin position="151"/>
        <end position="266"/>
    </location>
</feature>
<dbReference type="InterPro" id="IPR036162">
    <property type="entry name" value="Resolvase-like_N_sf"/>
</dbReference>
<dbReference type="InterPro" id="IPR025827">
    <property type="entry name" value="Zn_ribbon_recom_dom"/>
</dbReference>
<dbReference type="InterPro" id="IPR006119">
    <property type="entry name" value="Resolv_N"/>
</dbReference>
<protein>
    <submittedName>
        <fullName evidence="3">Site-specific recombinase, DNA invertase Pin</fullName>
    </submittedName>
</protein>
<proteinExistence type="predicted"/>
<dbReference type="GO" id="GO:0000150">
    <property type="term" value="F:DNA strand exchange activity"/>
    <property type="evidence" value="ECO:0007669"/>
    <property type="project" value="InterPro"/>
</dbReference>
<comment type="caution">
    <text evidence="3">The sequence shown here is derived from an EMBL/GenBank/DDBJ whole genome shotgun (WGS) entry which is preliminary data.</text>
</comment>
<dbReference type="OrthoDB" id="9781670at2"/>
<dbReference type="InterPro" id="IPR050639">
    <property type="entry name" value="SSR_resolvase"/>
</dbReference>
<dbReference type="Pfam" id="PF07508">
    <property type="entry name" value="Recombinase"/>
    <property type="match status" value="1"/>
</dbReference>
<evidence type="ECO:0000313" key="4">
    <source>
        <dbReference type="Proteomes" id="UP000056209"/>
    </source>
</evidence>
<dbReference type="PANTHER" id="PTHR30461">
    <property type="entry name" value="DNA-INVERTASE FROM LAMBDOID PROPHAGE"/>
    <property type="match status" value="1"/>
</dbReference>
<name>A0A100HHC9_9DEIO</name>
<dbReference type="AlphaFoldDB" id="A0A100HHC9"/>
<reference evidence="4" key="1">
    <citation type="submission" date="2015-11" db="EMBL/GenBank/DDBJ databases">
        <title>Draft Genome Sequence of the Radioresistant Bacterium Deinococcus grandis, Isolated from Freshwater Fish in Japan.</title>
        <authorList>
            <person name="Satoh K."/>
            <person name="Onodera T."/>
            <person name="Omoso K."/>
            <person name="Takeda-Yano K."/>
            <person name="Katayama T."/>
            <person name="Oono Y."/>
            <person name="Narumi I."/>
        </authorList>
    </citation>
    <scope>NUCLEOTIDE SEQUENCE [LARGE SCALE GENOMIC DNA]</scope>
    <source>
        <strain evidence="4">ATCC 43672</strain>
    </source>
</reference>
<dbReference type="PROSITE" id="PS51736">
    <property type="entry name" value="RECOMBINASES_3"/>
    <property type="match status" value="1"/>
</dbReference>
<evidence type="ECO:0000313" key="3">
    <source>
        <dbReference type="EMBL" id="GAQ20773.1"/>
    </source>
</evidence>
<accession>A0A100HHC9</accession>
<dbReference type="InterPro" id="IPR011109">
    <property type="entry name" value="DNA_bind_recombinase_dom"/>
</dbReference>
<sequence>MTRTAIYLRISDPRGDRDDRFGLAVQERACREYAARAGLTVQKVYTDAVTGVTETRVGFGQLLAEADAYTDVIVYAVDRLARHPKAGYALLETLQAAGLQVHTAIEGMLDLEDDAGALNFGVRIVMADAERRRIVRRLTEGKKQKVRNGQPLAPLRCYGYQNGEVFEEQAQWVRWMYQQALVTGTHEIMNELQRLGVPSSAGHPKWNRDQVLKILRNSVYRGEYLYGRDRRTRRAHPDAISCPCPRIVDDETWYAVQRAIDYRRSGAGRRGSRTDLFSLTGRIRCAECGAAMVGRRPGGPDTRNAGYVYYACGDPALMRHRKGCTHRKFYPAVDVHGAVQAELERLARQPAQLASMVVTPTSRPIDTDKAVYDIDAQLTKARNAYLRGIDTEDEYAETKATLLAQRARLLALAEGGQPEPVADAGHLQRALTEALELGDLHQAAGRLGLLVRVAPGGEITLALDPS</sequence>